<keyword evidence="6" id="KW-0864">Zinc transport</keyword>
<evidence type="ECO:0000256" key="8">
    <source>
        <dbReference type="ARBA" id="ARBA00023136"/>
    </source>
</evidence>
<dbReference type="Pfam" id="PF16916">
    <property type="entry name" value="ZT_dimer"/>
    <property type="match status" value="1"/>
</dbReference>
<keyword evidence="7 9" id="KW-1133">Transmembrane helix</keyword>
<evidence type="ECO:0000256" key="5">
    <source>
        <dbReference type="ARBA" id="ARBA00022692"/>
    </source>
</evidence>
<dbReference type="Gene3D" id="3.30.70.1350">
    <property type="entry name" value="Cation efflux protein, cytoplasmic domain"/>
    <property type="match status" value="1"/>
</dbReference>
<dbReference type="NCBIfam" id="TIGR01297">
    <property type="entry name" value="CDF"/>
    <property type="match status" value="1"/>
</dbReference>
<dbReference type="GO" id="GO:0005886">
    <property type="term" value="C:plasma membrane"/>
    <property type="evidence" value="ECO:0007669"/>
    <property type="project" value="TreeGrafter"/>
</dbReference>
<reference evidence="12 13" key="1">
    <citation type="submission" date="2019-05" db="EMBL/GenBank/DDBJ databases">
        <title>OXA-830, a novel chromosomally encoded expanded-spectrum class D beta-lactamase in Aeromonas simiae.</title>
        <authorList>
            <person name="Zhou W."/>
            <person name="Chen Q."/>
        </authorList>
    </citation>
    <scope>NUCLEOTIDE SEQUENCE [LARGE SCALE GENOMIC DNA]</scope>
    <source>
        <strain evidence="12 13">A6</strain>
    </source>
</reference>
<keyword evidence="8 9" id="KW-0472">Membrane</keyword>
<dbReference type="KEGG" id="asim:FE240_05055"/>
<comment type="similarity">
    <text evidence="2">Belongs to the cation diffusion facilitator (CDF) transporter (TC 2.A.4) family. FieF subfamily.</text>
</comment>
<feature type="domain" description="Cation efflux protein transmembrane" evidence="10">
    <location>
        <begin position="9"/>
        <end position="207"/>
    </location>
</feature>
<dbReference type="PANTHER" id="PTHR43840">
    <property type="entry name" value="MITOCHONDRIAL METAL TRANSPORTER 1-RELATED"/>
    <property type="match status" value="1"/>
</dbReference>
<dbReference type="SUPFAM" id="SSF161111">
    <property type="entry name" value="Cation efflux protein transmembrane domain-like"/>
    <property type="match status" value="1"/>
</dbReference>
<dbReference type="GO" id="GO:0006882">
    <property type="term" value="P:intracellular zinc ion homeostasis"/>
    <property type="evidence" value="ECO:0007669"/>
    <property type="project" value="TreeGrafter"/>
</dbReference>
<evidence type="ECO:0000256" key="4">
    <source>
        <dbReference type="ARBA" id="ARBA00022496"/>
    </source>
</evidence>
<dbReference type="EMBL" id="CP040449">
    <property type="protein sequence ID" value="QFI54118.1"/>
    <property type="molecule type" value="Genomic_DNA"/>
</dbReference>
<evidence type="ECO:0000259" key="10">
    <source>
        <dbReference type="Pfam" id="PF01545"/>
    </source>
</evidence>
<evidence type="ECO:0000256" key="1">
    <source>
        <dbReference type="ARBA" id="ARBA00004141"/>
    </source>
</evidence>
<evidence type="ECO:0000313" key="13">
    <source>
        <dbReference type="Proteomes" id="UP000594034"/>
    </source>
</evidence>
<evidence type="ECO:0000313" key="12">
    <source>
        <dbReference type="EMBL" id="QFI54118.1"/>
    </source>
</evidence>
<dbReference type="Proteomes" id="UP000594034">
    <property type="component" value="Chromosome"/>
</dbReference>
<dbReference type="SUPFAM" id="SSF160240">
    <property type="entry name" value="Cation efflux protein cytoplasmic domain-like"/>
    <property type="match status" value="1"/>
</dbReference>
<evidence type="ECO:0000259" key="11">
    <source>
        <dbReference type="Pfam" id="PF16916"/>
    </source>
</evidence>
<keyword evidence="6" id="KW-0862">Zinc</keyword>
<gene>
    <name evidence="12" type="ORF">FE240_05055</name>
</gene>
<protein>
    <submittedName>
        <fullName evidence="12">Cation transporter</fullName>
    </submittedName>
</protein>
<keyword evidence="3" id="KW-0813">Transport</keyword>
<dbReference type="Gene3D" id="1.20.1510.10">
    <property type="entry name" value="Cation efflux protein transmembrane domain"/>
    <property type="match status" value="1"/>
</dbReference>
<keyword evidence="13" id="KW-1185">Reference proteome</keyword>
<dbReference type="PANTHER" id="PTHR43840:SF15">
    <property type="entry name" value="MITOCHONDRIAL METAL TRANSPORTER 1-RELATED"/>
    <property type="match status" value="1"/>
</dbReference>
<dbReference type="GO" id="GO:0015093">
    <property type="term" value="F:ferrous iron transmembrane transporter activity"/>
    <property type="evidence" value="ECO:0007669"/>
    <property type="project" value="TreeGrafter"/>
</dbReference>
<feature type="transmembrane region" description="Helical" evidence="9">
    <location>
        <begin position="38"/>
        <end position="55"/>
    </location>
</feature>
<comment type="subcellular location">
    <subcellularLocation>
        <location evidence="1">Membrane</location>
        <topology evidence="1">Multi-pass membrane protein</topology>
    </subcellularLocation>
</comment>
<keyword evidence="6" id="KW-0406">Ion transport</keyword>
<sequence>MNTKSRAALLSVCSNSLLIVAKLAVGLLTGAVSIISEAIHSAMDLVAALIAFFSVSRSDAPPDECHPYGHDKIENISGVIEALLILVASLWIMTEALDKLLHPEPISGAGWGVLVMGASALVNILVSRHLYRVAKEEESLALEADALHLKADVLTSLGVAAGMLLIWGGVALGWDLARLDPLIAIGVALFILKEAIELLLKALRGLLDHRMEEAELAELEQLLQANCPQGTAYHALRSRQSGRRRHIDFHLTVPPAMTVAASHHLCDELERLIAAMLPHAEVLIHVEPAGVHGG</sequence>
<feature type="transmembrane region" description="Helical" evidence="9">
    <location>
        <begin position="76"/>
        <end position="94"/>
    </location>
</feature>
<dbReference type="InterPro" id="IPR002524">
    <property type="entry name" value="Cation_efflux"/>
</dbReference>
<dbReference type="InterPro" id="IPR036837">
    <property type="entry name" value="Cation_efflux_CTD_sf"/>
</dbReference>
<dbReference type="InterPro" id="IPR050291">
    <property type="entry name" value="CDF_Transporter"/>
</dbReference>
<feature type="domain" description="Cation efflux protein cytoplasmic" evidence="11">
    <location>
        <begin position="212"/>
        <end position="288"/>
    </location>
</feature>
<feature type="transmembrane region" description="Helical" evidence="9">
    <location>
        <begin position="7"/>
        <end position="32"/>
    </location>
</feature>
<organism evidence="12 13">
    <name type="scientific">Aeromonas simiae</name>
    <dbReference type="NCBI Taxonomy" id="218936"/>
    <lineage>
        <taxon>Bacteria</taxon>
        <taxon>Pseudomonadati</taxon>
        <taxon>Pseudomonadota</taxon>
        <taxon>Gammaproteobacteria</taxon>
        <taxon>Aeromonadales</taxon>
        <taxon>Aeromonadaceae</taxon>
        <taxon>Aeromonas</taxon>
    </lineage>
</organism>
<evidence type="ECO:0000256" key="7">
    <source>
        <dbReference type="ARBA" id="ARBA00022989"/>
    </source>
</evidence>
<evidence type="ECO:0000256" key="9">
    <source>
        <dbReference type="SAM" id="Phobius"/>
    </source>
</evidence>
<keyword evidence="4" id="KW-0408">Iron</keyword>
<dbReference type="InterPro" id="IPR027469">
    <property type="entry name" value="Cation_efflux_TMD_sf"/>
</dbReference>
<dbReference type="Pfam" id="PF01545">
    <property type="entry name" value="Cation_efflux"/>
    <property type="match status" value="1"/>
</dbReference>
<evidence type="ECO:0000256" key="2">
    <source>
        <dbReference type="ARBA" id="ARBA00010212"/>
    </source>
</evidence>
<keyword evidence="4" id="KW-0410">Iron transport</keyword>
<dbReference type="AlphaFoldDB" id="A0A5J6WWA3"/>
<evidence type="ECO:0000256" key="3">
    <source>
        <dbReference type="ARBA" id="ARBA00022448"/>
    </source>
</evidence>
<name>A0A5J6WWA3_9GAMM</name>
<accession>A0A5J6WWA3</accession>
<dbReference type="RefSeq" id="WP_193003632.1">
    <property type="nucleotide sequence ID" value="NZ_CP040449.1"/>
</dbReference>
<feature type="transmembrane region" description="Helical" evidence="9">
    <location>
        <begin position="147"/>
        <end position="170"/>
    </location>
</feature>
<dbReference type="InterPro" id="IPR027470">
    <property type="entry name" value="Cation_efflux_CTD"/>
</dbReference>
<keyword evidence="5 9" id="KW-0812">Transmembrane</keyword>
<evidence type="ECO:0000256" key="6">
    <source>
        <dbReference type="ARBA" id="ARBA00022906"/>
    </source>
</evidence>
<proteinExistence type="inferred from homology"/>
<dbReference type="GO" id="GO:0015086">
    <property type="term" value="F:cadmium ion transmembrane transporter activity"/>
    <property type="evidence" value="ECO:0007669"/>
    <property type="project" value="TreeGrafter"/>
</dbReference>
<dbReference type="InterPro" id="IPR058533">
    <property type="entry name" value="Cation_efflux_TM"/>
</dbReference>
<feature type="transmembrane region" description="Helical" evidence="9">
    <location>
        <begin position="106"/>
        <end position="126"/>
    </location>
</feature>
<dbReference type="GO" id="GO:0015341">
    <property type="term" value="F:zinc efflux antiporter activity"/>
    <property type="evidence" value="ECO:0007669"/>
    <property type="project" value="TreeGrafter"/>
</dbReference>